<dbReference type="EMBL" id="FNPG01000007">
    <property type="protein sequence ID" value="SDY06644.1"/>
    <property type="molecule type" value="Genomic_DNA"/>
</dbReference>
<dbReference type="eggNOG" id="COG1363">
    <property type="taxonomic scope" value="Bacteria"/>
</dbReference>
<dbReference type="InterPro" id="IPR008007">
    <property type="entry name" value="Peptidase_M42"/>
</dbReference>
<reference evidence="9 10" key="1">
    <citation type="submission" date="2016-10" db="EMBL/GenBank/DDBJ databases">
        <authorList>
            <person name="de Groot N.N."/>
        </authorList>
    </citation>
    <scope>NUCLEOTIDE SEQUENCE [LARGE SCALE GENOMIC DNA]</scope>
    <source>
        <strain evidence="9 10">DSM 14045</strain>
    </source>
</reference>
<gene>
    <name evidence="9" type="ORF">SAMN02910414_00658</name>
</gene>
<dbReference type="GO" id="GO:0006508">
    <property type="term" value="P:proteolysis"/>
    <property type="evidence" value="ECO:0007669"/>
    <property type="project" value="UniProtKB-KW"/>
</dbReference>
<feature type="active site" description="Proton acceptor" evidence="7">
    <location>
        <position position="222"/>
    </location>
</feature>
<keyword evidence="5" id="KW-0378">Hydrolase</keyword>
<dbReference type="SUPFAM" id="SSF53187">
    <property type="entry name" value="Zn-dependent exopeptidases"/>
    <property type="match status" value="1"/>
</dbReference>
<feature type="binding site" evidence="8">
    <location>
        <position position="223"/>
    </location>
    <ligand>
        <name>Zn(2+)</name>
        <dbReference type="ChEBI" id="CHEBI:29105"/>
        <label>2</label>
    </ligand>
</feature>
<dbReference type="Proteomes" id="UP000183918">
    <property type="component" value="Unassembled WGS sequence"/>
</dbReference>
<evidence type="ECO:0000313" key="9">
    <source>
        <dbReference type="EMBL" id="SDY06644.1"/>
    </source>
</evidence>
<organism evidence="9 10">
    <name type="scientific">Lachnobacterium bovis DSM 14045</name>
    <dbReference type="NCBI Taxonomy" id="1122142"/>
    <lineage>
        <taxon>Bacteria</taxon>
        <taxon>Bacillati</taxon>
        <taxon>Bacillota</taxon>
        <taxon>Clostridia</taxon>
        <taxon>Lachnospirales</taxon>
        <taxon>Lachnospiraceae</taxon>
        <taxon>Lachnobacterium</taxon>
    </lineage>
</organism>
<evidence type="ECO:0000256" key="3">
    <source>
        <dbReference type="ARBA" id="ARBA00022670"/>
    </source>
</evidence>
<keyword evidence="2 9" id="KW-0031">Aminopeptidase</keyword>
<evidence type="ECO:0000256" key="2">
    <source>
        <dbReference type="ARBA" id="ARBA00022438"/>
    </source>
</evidence>
<dbReference type="Gene3D" id="3.40.630.10">
    <property type="entry name" value="Zn peptidases"/>
    <property type="match status" value="1"/>
</dbReference>
<evidence type="ECO:0000256" key="1">
    <source>
        <dbReference type="ARBA" id="ARBA00006272"/>
    </source>
</evidence>
<evidence type="ECO:0000313" key="10">
    <source>
        <dbReference type="Proteomes" id="UP000183918"/>
    </source>
</evidence>
<dbReference type="PIRSF" id="PIRSF001123">
    <property type="entry name" value="PepA_GA"/>
    <property type="match status" value="1"/>
</dbReference>
<evidence type="ECO:0000256" key="4">
    <source>
        <dbReference type="ARBA" id="ARBA00022723"/>
    </source>
</evidence>
<keyword evidence="4 8" id="KW-0479">Metal-binding</keyword>
<evidence type="ECO:0000256" key="6">
    <source>
        <dbReference type="PIRNR" id="PIRNR001123"/>
    </source>
</evidence>
<evidence type="ECO:0000256" key="5">
    <source>
        <dbReference type="ARBA" id="ARBA00022801"/>
    </source>
</evidence>
<dbReference type="Gene3D" id="2.40.30.40">
    <property type="entry name" value="Peptidase M42, domain 2"/>
    <property type="match status" value="1"/>
</dbReference>
<feature type="binding site" evidence="8">
    <location>
        <position position="188"/>
    </location>
    <ligand>
        <name>Zn(2+)</name>
        <dbReference type="ChEBI" id="CHEBI:29105"/>
        <label>1</label>
    </ligand>
</feature>
<evidence type="ECO:0000256" key="8">
    <source>
        <dbReference type="PIRSR" id="PIRSR001123-2"/>
    </source>
</evidence>
<dbReference type="STRING" id="1122142.SAMN02910414_00658"/>
<keyword evidence="10" id="KW-1185">Reference proteome</keyword>
<dbReference type="SUPFAM" id="SSF101821">
    <property type="entry name" value="Aminopeptidase/glucanase lid domain"/>
    <property type="match status" value="1"/>
</dbReference>
<protein>
    <submittedName>
        <fullName evidence="9">Putative aminopeptidase FrvX</fullName>
    </submittedName>
</protein>
<comment type="cofactor">
    <cofactor evidence="8">
        <name>a divalent metal cation</name>
        <dbReference type="ChEBI" id="CHEBI:60240"/>
    </cofactor>
    <text evidence="8">Binds 2 divalent metal cations per subunit.</text>
</comment>
<dbReference type="PANTHER" id="PTHR32481:SF7">
    <property type="entry name" value="AMINOPEPTIDASE YHFE-RELATED"/>
    <property type="match status" value="1"/>
</dbReference>
<dbReference type="GO" id="GO:0046872">
    <property type="term" value="F:metal ion binding"/>
    <property type="evidence" value="ECO:0007669"/>
    <property type="project" value="UniProtKB-UniRule"/>
</dbReference>
<keyword evidence="3" id="KW-0645">Protease</keyword>
<dbReference type="AlphaFoldDB" id="A0A1H3GVV5"/>
<feature type="binding site" evidence="8">
    <location>
        <position position="243"/>
    </location>
    <ligand>
        <name>Zn(2+)</name>
        <dbReference type="ChEBI" id="CHEBI:29105"/>
        <label>1</label>
    </ligand>
</feature>
<sequence length="345" mass="37987">METKEYIDYIIDELKKITAIDSPTGFTKEVADFVVGEYKKLGYDAKLTQKGGVFVDLGGKDKEDGLVLAAHIDTLGGIVKEVKSNGRLKLSPLGGMNANNAEAENVTIHTRFDGEYTGTLQLTNASVHVNGEYDDTKRTWDVMEVVIDEDTKSKEDTDKLGIMVGDFICFNPRTTITKSGYIKSRFLDDKLSVGILLGYAKYLKDNKITPSRRIYNHITVYEEVGHGGAASIPEGVTEMISVDMGCVGEGLNCTEKQVSICAKDSRGPYNYDVVTKMIKISKENNIDFAVDIYPFYGSDVDVALSAGYDIKHGLIGAGVYASHGYERSHIDGVTNTFRLLIEYCK</sequence>
<dbReference type="Pfam" id="PF05343">
    <property type="entry name" value="Peptidase_M42"/>
    <property type="match status" value="1"/>
</dbReference>
<dbReference type="CDD" id="cd05657">
    <property type="entry name" value="M42_glucanase_like"/>
    <property type="match status" value="1"/>
</dbReference>
<evidence type="ECO:0000256" key="7">
    <source>
        <dbReference type="PIRSR" id="PIRSR001123-1"/>
    </source>
</evidence>
<accession>A0A1H3GVV5</accession>
<feature type="binding site" evidence="8">
    <location>
        <position position="188"/>
    </location>
    <ligand>
        <name>Zn(2+)</name>
        <dbReference type="ChEBI" id="CHEBI:29105"/>
        <label>2</label>
    </ligand>
</feature>
<comment type="similarity">
    <text evidence="1 6">Belongs to the peptidase M42 family.</text>
</comment>
<dbReference type="GO" id="GO:0004177">
    <property type="term" value="F:aminopeptidase activity"/>
    <property type="evidence" value="ECO:0007669"/>
    <property type="project" value="UniProtKB-UniRule"/>
</dbReference>
<dbReference type="RefSeq" id="WP_074716140.1">
    <property type="nucleotide sequence ID" value="NZ_FNPG01000007.1"/>
</dbReference>
<proteinExistence type="inferred from homology"/>
<name>A0A1H3GVV5_9FIRM</name>
<dbReference type="InterPro" id="IPR051464">
    <property type="entry name" value="Peptidase_M42_aminopept"/>
</dbReference>
<dbReference type="InterPro" id="IPR023367">
    <property type="entry name" value="Peptidase_M42_dom2"/>
</dbReference>
<dbReference type="PANTHER" id="PTHR32481">
    <property type="entry name" value="AMINOPEPTIDASE"/>
    <property type="match status" value="1"/>
</dbReference>
<feature type="binding site" evidence="8">
    <location>
        <position position="71"/>
    </location>
    <ligand>
        <name>Zn(2+)</name>
        <dbReference type="ChEBI" id="CHEBI:29105"/>
        <label>1</label>
    </ligand>
</feature>
<dbReference type="OrthoDB" id="361940at2"/>